<keyword evidence="9" id="KW-1185">Reference proteome</keyword>
<evidence type="ECO:0000256" key="4">
    <source>
        <dbReference type="ARBA" id="ARBA00023186"/>
    </source>
</evidence>
<dbReference type="SMART" id="SM00271">
    <property type="entry name" value="DnaJ"/>
    <property type="match status" value="1"/>
</dbReference>
<dbReference type="GO" id="GO:0005737">
    <property type="term" value="C:cytoplasm"/>
    <property type="evidence" value="ECO:0007669"/>
    <property type="project" value="UniProtKB-SubCell"/>
</dbReference>
<reference evidence="8 9" key="1">
    <citation type="submission" date="2019-02" db="EMBL/GenBank/DDBJ databases">
        <title>Genome sequencing of the rare red list fungi Bondarzewia mesenterica.</title>
        <authorList>
            <person name="Buettner E."/>
            <person name="Kellner H."/>
        </authorList>
    </citation>
    <scope>NUCLEOTIDE SEQUENCE [LARGE SCALE GENOMIC DNA]</scope>
    <source>
        <strain evidence="8 9">DSM 108281</strain>
    </source>
</reference>
<dbReference type="Gene3D" id="1.10.287.110">
    <property type="entry name" value="DnaJ domain"/>
    <property type="match status" value="1"/>
</dbReference>
<sequence>MSNTDEETNPYELLGITMAATDGEIKTAYRQRSLKVHPDRNRGNPDAARQFHNLNQAYELLLDPLRRLALDAKLRVKEHGRLASRIMTPSGVRLSTSWKNASARSRRPSSSGRPRIAR</sequence>
<dbReference type="SUPFAM" id="SSF46565">
    <property type="entry name" value="Chaperone J-domain"/>
    <property type="match status" value="1"/>
</dbReference>
<dbReference type="Proteomes" id="UP000310158">
    <property type="component" value="Unassembled WGS sequence"/>
</dbReference>
<dbReference type="GO" id="GO:0005681">
    <property type="term" value="C:spliceosomal complex"/>
    <property type="evidence" value="ECO:0007669"/>
    <property type="project" value="TreeGrafter"/>
</dbReference>
<name>A0A4S4L818_9AGAM</name>
<dbReference type="InterPro" id="IPR052094">
    <property type="entry name" value="Pre-mRNA-splicing_ERAD"/>
</dbReference>
<evidence type="ECO:0000256" key="1">
    <source>
        <dbReference type="ARBA" id="ARBA00004123"/>
    </source>
</evidence>
<evidence type="ECO:0000313" key="9">
    <source>
        <dbReference type="Proteomes" id="UP000310158"/>
    </source>
</evidence>
<evidence type="ECO:0000256" key="5">
    <source>
        <dbReference type="ARBA" id="ARBA00023242"/>
    </source>
</evidence>
<evidence type="ECO:0000259" key="7">
    <source>
        <dbReference type="PROSITE" id="PS50076"/>
    </source>
</evidence>
<dbReference type="InterPro" id="IPR036869">
    <property type="entry name" value="J_dom_sf"/>
</dbReference>
<evidence type="ECO:0000256" key="3">
    <source>
        <dbReference type="ARBA" id="ARBA00022490"/>
    </source>
</evidence>
<dbReference type="CDD" id="cd06257">
    <property type="entry name" value="DnaJ"/>
    <property type="match status" value="1"/>
</dbReference>
<gene>
    <name evidence="8" type="ORF">EW146_g9415</name>
</gene>
<protein>
    <recommendedName>
        <fullName evidence="7">J domain-containing protein</fullName>
    </recommendedName>
</protein>
<dbReference type="PRINTS" id="PR00625">
    <property type="entry name" value="JDOMAIN"/>
</dbReference>
<feature type="compositionally biased region" description="Low complexity" evidence="6">
    <location>
        <begin position="108"/>
        <end position="118"/>
    </location>
</feature>
<dbReference type="PANTHER" id="PTHR44313:SF1">
    <property type="entry name" value="DNAJ HOMOLOG SUBFAMILY C MEMBER 17"/>
    <property type="match status" value="1"/>
</dbReference>
<keyword evidence="4" id="KW-0143">Chaperone</keyword>
<dbReference type="PROSITE" id="PS50076">
    <property type="entry name" value="DNAJ_2"/>
    <property type="match status" value="1"/>
</dbReference>
<dbReference type="OrthoDB" id="376357at2759"/>
<dbReference type="AlphaFoldDB" id="A0A4S4L818"/>
<dbReference type="PANTHER" id="PTHR44313">
    <property type="entry name" value="DNAJ HOMOLOG SUBFAMILY C MEMBER 17"/>
    <property type="match status" value="1"/>
</dbReference>
<keyword evidence="5" id="KW-0539">Nucleus</keyword>
<evidence type="ECO:0000256" key="2">
    <source>
        <dbReference type="ARBA" id="ARBA00004496"/>
    </source>
</evidence>
<comment type="subcellular location">
    <subcellularLocation>
        <location evidence="2">Cytoplasm</location>
    </subcellularLocation>
    <subcellularLocation>
        <location evidence="1">Nucleus</location>
    </subcellularLocation>
</comment>
<keyword evidence="3" id="KW-0963">Cytoplasm</keyword>
<dbReference type="EMBL" id="SGPL01000806">
    <property type="protein sequence ID" value="THH07121.1"/>
    <property type="molecule type" value="Genomic_DNA"/>
</dbReference>
<evidence type="ECO:0000313" key="8">
    <source>
        <dbReference type="EMBL" id="THH07121.1"/>
    </source>
</evidence>
<feature type="region of interest" description="Disordered" evidence="6">
    <location>
        <begin position="93"/>
        <end position="118"/>
    </location>
</feature>
<dbReference type="GO" id="GO:0000390">
    <property type="term" value="P:spliceosomal complex disassembly"/>
    <property type="evidence" value="ECO:0007669"/>
    <property type="project" value="TreeGrafter"/>
</dbReference>
<feature type="domain" description="J" evidence="7">
    <location>
        <begin position="9"/>
        <end position="74"/>
    </location>
</feature>
<proteinExistence type="predicted"/>
<accession>A0A4S4L818</accession>
<comment type="caution">
    <text evidence="8">The sequence shown here is derived from an EMBL/GenBank/DDBJ whole genome shotgun (WGS) entry which is preliminary data.</text>
</comment>
<dbReference type="InterPro" id="IPR001623">
    <property type="entry name" value="DnaJ_domain"/>
</dbReference>
<organism evidence="8 9">
    <name type="scientific">Bondarzewia mesenterica</name>
    <dbReference type="NCBI Taxonomy" id="1095465"/>
    <lineage>
        <taxon>Eukaryota</taxon>
        <taxon>Fungi</taxon>
        <taxon>Dikarya</taxon>
        <taxon>Basidiomycota</taxon>
        <taxon>Agaricomycotina</taxon>
        <taxon>Agaricomycetes</taxon>
        <taxon>Russulales</taxon>
        <taxon>Bondarzewiaceae</taxon>
        <taxon>Bondarzewia</taxon>
    </lineage>
</organism>
<evidence type="ECO:0000256" key="6">
    <source>
        <dbReference type="SAM" id="MobiDB-lite"/>
    </source>
</evidence>
<dbReference type="Pfam" id="PF00226">
    <property type="entry name" value="DnaJ"/>
    <property type="match status" value="1"/>
</dbReference>